<dbReference type="Proteomes" id="UP000660265">
    <property type="component" value="Unassembled WGS sequence"/>
</dbReference>
<accession>A0ABQ2DYX9</accession>
<organism evidence="1 2">
    <name type="scientific">Streptomyces camponoticapitis</name>
    <dbReference type="NCBI Taxonomy" id="1616125"/>
    <lineage>
        <taxon>Bacteria</taxon>
        <taxon>Bacillati</taxon>
        <taxon>Actinomycetota</taxon>
        <taxon>Actinomycetes</taxon>
        <taxon>Kitasatosporales</taxon>
        <taxon>Streptomycetaceae</taxon>
        <taxon>Streptomyces</taxon>
    </lineage>
</organism>
<gene>
    <name evidence="1" type="ORF">GCM10011583_09880</name>
</gene>
<reference evidence="2" key="1">
    <citation type="journal article" date="2019" name="Int. J. Syst. Evol. Microbiol.">
        <title>The Global Catalogue of Microorganisms (GCM) 10K type strain sequencing project: providing services to taxonomists for standard genome sequencing and annotation.</title>
        <authorList>
            <consortium name="The Broad Institute Genomics Platform"/>
            <consortium name="The Broad Institute Genome Sequencing Center for Infectious Disease"/>
            <person name="Wu L."/>
            <person name="Ma J."/>
        </authorList>
    </citation>
    <scope>NUCLEOTIDE SEQUENCE [LARGE SCALE GENOMIC DNA]</scope>
    <source>
        <strain evidence="2">CGMCC 4.7275</strain>
    </source>
</reference>
<keyword evidence="2" id="KW-1185">Reference proteome</keyword>
<evidence type="ECO:0000313" key="2">
    <source>
        <dbReference type="Proteomes" id="UP000660265"/>
    </source>
</evidence>
<proteinExistence type="predicted"/>
<comment type="caution">
    <text evidence="1">The sequence shown here is derived from an EMBL/GenBank/DDBJ whole genome shotgun (WGS) entry which is preliminary data.</text>
</comment>
<sequence length="67" mass="7601">MIAALFWSPWAVLLPVALSVEWLMRACTAAHWERRHGLLLWRGGVKEQPLAKGQFLYSSVRPGSPTR</sequence>
<protein>
    <submittedName>
        <fullName evidence="1">Uncharacterized protein</fullName>
    </submittedName>
</protein>
<evidence type="ECO:0000313" key="1">
    <source>
        <dbReference type="EMBL" id="GGJ80406.1"/>
    </source>
</evidence>
<name>A0ABQ2DYX9_9ACTN</name>
<dbReference type="EMBL" id="BMMV01000002">
    <property type="protein sequence ID" value="GGJ80406.1"/>
    <property type="molecule type" value="Genomic_DNA"/>
</dbReference>